<reference evidence="4 5" key="1">
    <citation type="journal article" date="2016" name="Front. Microbiol.">
        <title>Fuerstia marisgermanicae gen. nov., sp. nov., an Unusual Member of the Phylum Planctomycetes from the German Wadden Sea.</title>
        <authorList>
            <person name="Kohn T."/>
            <person name="Heuer A."/>
            <person name="Jogler M."/>
            <person name="Vollmers J."/>
            <person name="Boedeker C."/>
            <person name="Bunk B."/>
            <person name="Rast P."/>
            <person name="Borchert D."/>
            <person name="Glockner I."/>
            <person name="Freese H.M."/>
            <person name="Klenk H.P."/>
            <person name="Overmann J."/>
            <person name="Kaster A.K."/>
            <person name="Rohde M."/>
            <person name="Wiegand S."/>
            <person name="Jogler C."/>
        </authorList>
    </citation>
    <scope>NUCLEOTIDE SEQUENCE [LARGE SCALE GENOMIC DNA]</scope>
    <source>
        <strain evidence="4 5">NH11</strain>
    </source>
</reference>
<feature type="domain" description="HDOD" evidence="3">
    <location>
        <begin position="18"/>
        <end position="212"/>
    </location>
</feature>
<dbReference type="Gene3D" id="3.30.70.270">
    <property type="match status" value="1"/>
</dbReference>
<dbReference type="RefSeq" id="WP_077027635.1">
    <property type="nucleotide sequence ID" value="NZ_CP017641.1"/>
</dbReference>
<organism evidence="4 5">
    <name type="scientific">Fuerstiella marisgermanici</name>
    <dbReference type="NCBI Taxonomy" id="1891926"/>
    <lineage>
        <taxon>Bacteria</taxon>
        <taxon>Pseudomonadati</taxon>
        <taxon>Planctomycetota</taxon>
        <taxon>Planctomycetia</taxon>
        <taxon>Planctomycetales</taxon>
        <taxon>Planctomycetaceae</taxon>
        <taxon>Fuerstiella</taxon>
    </lineage>
</organism>
<protein>
    <submittedName>
        <fullName evidence="4">HDOD domain protein</fullName>
    </submittedName>
</protein>
<dbReference type="InterPro" id="IPR000160">
    <property type="entry name" value="GGDEF_dom"/>
</dbReference>
<feature type="domain" description="GGDEF" evidence="2">
    <location>
        <begin position="379"/>
        <end position="511"/>
    </location>
</feature>
<dbReference type="InterPro" id="IPR052340">
    <property type="entry name" value="RNase_Y/CdgJ"/>
</dbReference>
<dbReference type="PROSITE" id="PS51833">
    <property type="entry name" value="HDOD"/>
    <property type="match status" value="1"/>
</dbReference>
<dbReference type="Gene3D" id="1.10.3210.10">
    <property type="entry name" value="Hypothetical protein af1432"/>
    <property type="match status" value="1"/>
</dbReference>
<dbReference type="InterPro" id="IPR013976">
    <property type="entry name" value="HDOD"/>
</dbReference>
<dbReference type="SUPFAM" id="SSF109604">
    <property type="entry name" value="HD-domain/PDEase-like"/>
    <property type="match status" value="1"/>
</dbReference>
<dbReference type="AlphaFoldDB" id="A0A1P8WRH3"/>
<dbReference type="InterPro" id="IPR043128">
    <property type="entry name" value="Rev_trsase/Diguanyl_cyclase"/>
</dbReference>
<name>A0A1P8WRH3_9PLAN</name>
<evidence type="ECO:0000259" key="2">
    <source>
        <dbReference type="PROSITE" id="PS50887"/>
    </source>
</evidence>
<dbReference type="PROSITE" id="PS50887">
    <property type="entry name" value="GGDEF"/>
    <property type="match status" value="1"/>
</dbReference>
<feature type="region of interest" description="Disordered" evidence="1">
    <location>
        <begin position="321"/>
        <end position="343"/>
    </location>
</feature>
<dbReference type="PANTHER" id="PTHR33525">
    <property type="match status" value="1"/>
</dbReference>
<evidence type="ECO:0000256" key="1">
    <source>
        <dbReference type="SAM" id="MobiDB-lite"/>
    </source>
</evidence>
<dbReference type="KEGG" id="fmr:Fuma_06327"/>
<dbReference type="STRING" id="1891926.Fuma_06327"/>
<accession>A0A1P8WRH3</accession>
<gene>
    <name evidence="4" type="ORF">Fuma_06327</name>
</gene>
<evidence type="ECO:0000313" key="4">
    <source>
        <dbReference type="EMBL" id="APZ96654.1"/>
    </source>
</evidence>
<dbReference type="Proteomes" id="UP000187735">
    <property type="component" value="Chromosome"/>
</dbReference>
<dbReference type="PANTHER" id="PTHR33525:SF4">
    <property type="entry name" value="CYCLIC DI-GMP PHOSPHODIESTERASE CDGJ"/>
    <property type="match status" value="1"/>
</dbReference>
<dbReference type="Pfam" id="PF08668">
    <property type="entry name" value="HDOD"/>
    <property type="match status" value="1"/>
</dbReference>
<keyword evidence="5" id="KW-1185">Reference proteome</keyword>
<dbReference type="EMBL" id="CP017641">
    <property type="protein sequence ID" value="APZ96654.1"/>
    <property type="molecule type" value="Genomic_DNA"/>
</dbReference>
<proteinExistence type="predicted"/>
<sequence>MSAATQTSLDEILHSKQVPSLPEVALRIVEISQQPEPDTQELIKTVRLDPAIAGRILKFANSALFGLRKRPTSVEAAVPMLGTTLVRTLALGFSLAQQSRSTDTLKARFRQLWRESLFQASAAEALAERVTGADAPTWFLAGLLQDIGQIAMLNVAMAEYDEHVLQPVADESRLQLEINHFGFSHVDVSAGLCTAWGLDPEIVAAVTSHHKPVRTINPKACSELKVGVAAAASCSEYMDALGTRLESTRSDVEKYLIEGYGCLPDELQVLLAEMDRRAVELASGFSVDIGSAPPRNRILAQAQSLLRRIAMENKLASCSGVDPVATSQNNRSTDAVEDTEGNEPAEWKELLDDDRANCNRRFLDKALPQELAKAHGIGETVGLLKIDFADANIQSQQDANQPVAASEILELVTNSVRPTDNVIRASDTSAVVILPGLSYDILNRIAARIQGLINERLDLIDGDASSALVGGVIVMPEGRKPLKSDKVLKVLEESASQAEKLSATRVAFQLLLGKKAKQLAPIG</sequence>
<dbReference type="OrthoDB" id="243535at2"/>
<evidence type="ECO:0000259" key="3">
    <source>
        <dbReference type="PROSITE" id="PS51833"/>
    </source>
</evidence>
<evidence type="ECO:0000313" key="5">
    <source>
        <dbReference type="Proteomes" id="UP000187735"/>
    </source>
</evidence>